<sequence>MLRLAQDNPTWGCRRIQGELTGLGYRLAASTTWAVLTKAGAGPAPRRAGPAWTEFLTTQAKGILCCDLLHVDTIRLTRIYVLFLIEVATRRVHLLDATTKTRPATGWHSKRATS</sequence>
<evidence type="ECO:0000313" key="2">
    <source>
        <dbReference type="Proteomes" id="UP000607311"/>
    </source>
</evidence>
<proteinExistence type="predicted"/>
<evidence type="ECO:0000313" key="1">
    <source>
        <dbReference type="EMBL" id="GIJ35192.1"/>
    </source>
</evidence>
<name>A0A9W5XLL7_9ACTN</name>
<accession>A0A9W5XLL7</accession>
<dbReference type="Proteomes" id="UP000607311">
    <property type="component" value="Unassembled WGS sequence"/>
</dbReference>
<organism evidence="1 2">
    <name type="scientific">Micromonospora sediminimaris</name>
    <dbReference type="NCBI Taxonomy" id="547162"/>
    <lineage>
        <taxon>Bacteria</taxon>
        <taxon>Bacillati</taxon>
        <taxon>Actinomycetota</taxon>
        <taxon>Actinomycetes</taxon>
        <taxon>Micromonosporales</taxon>
        <taxon>Micromonosporaceae</taxon>
        <taxon>Micromonospora</taxon>
    </lineage>
</organism>
<dbReference type="EMBL" id="BOPD01000027">
    <property type="protein sequence ID" value="GIJ35192.1"/>
    <property type="molecule type" value="Genomic_DNA"/>
</dbReference>
<gene>
    <name evidence="1" type="ORF">Vse01_43400</name>
</gene>
<reference evidence="1" key="1">
    <citation type="submission" date="2021-01" db="EMBL/GenBank/DDBJ databases">
        <title>Whole genome shotgun sequence of Verrucosispora sediminis NBRC 107745.</title>
        <authorList>
            <person name="Komaki H."/>
            <person name="Tamura T."/>
        </authorList>
    </citation>
    <scope>NUCLEOTIDE SEQUENCE</scope>
    <source>
        <strain evidence="1">NBRC 107745</strain>
    </source>
</reference>
<keyword evidence="2" id="KW-1185">Reference proteome</keyword>
<protein>
    <submittedName>
        <fullName evidence="1">Uncharacterized protein</fullName>
    </submittedName>
</protein>
<dbReference type="AlphaFoldDB" id="A0A9W5XLL7"/>
<comment type="caution">
    <text evidence="1">The sequence shown here is derived from an EMBL/GenBank/DDBJ whole genome shotgun (WGS) entry which is preliminary data.</text>
</comment>